<dbReference type="Proteomes" id="UP000061974">
    <property type="component" value="Chromosome"/>
</dbReference>
<dbReference type="Pfam" id="PF00394">
    <property type="entry name" value="Cu-oxidase"/>
    <property type="match status" value="1"/>
</dbReference>
<dbReference type="EMBL" id="CP012257">
    <property type="protein sequence ID" value="ALB54604.1"/>
    <property type="molecule type" value="Genomic_DNA"/>
</dbReference>
<dbReference type="InterPro" id="IPR011706">
    <property type="entry name" value="Cu-oxidase_C"/>
</dbReference>
<keyword evidence="4" id="KW-0186">Copper</keyword>
<dbReference type="InterPro" id="IPR011707">
    <property type="entry name" value="Cu-oxidase-like_N"/>
</dbReference>
<evidence type="ECO:0000313" key="8">
    <source>
        <dbReference type="EMBL" id="ALB54604.1"/>
    </source>
</evidence>
<dbReference type="CDD" id="cd13848">
    <property type="entry name" value="CuRO_1_CopA"/>
    <property type="match status" value="1"/>
</dbReference>
<dbReference type="InterPro" id="IPR045087">
    <property type="entry name" value="Cu-oxidase_fam"/>
</dbReference>
<dbReference type="KEGG" id="cui:AFK65_07975"/>
<keyword evidence="2" id="KW-0732">Signal</keyword>
<dbReference type="EMBL" id="UFYH01000001">
    <property type="protein sequence ID" value="STD05245.1"/>
    <property type="molecule type" value="Genomic_DNA"/>
</dbReference>
<protein>
    <submittedName>
        <fullName evidence="8">Copper oxidase</fullName>
    </submittedName>
    <submittedName>
        <fullName evidence="9">Copper resistance protein A</fullName>
    </submittedName>
</protein>
<proteinExistence type="predicted"/>
<dbReference type="CDD" id="cd13896">
    <property type="entry name" value="CuRO_3_CopA"/>
    <property type="match status" value="1"/>
</dbReference>
<name>A0AAC9EW17_9ENTR</name>
<reference evidence="10" key="2">
    <citation type="submission" date="2015-09" db="EMBL/GenBank/DDBJ databases">
        <title>Cronobacter genome sequencing and assembly.</title>
        <authorList>
            <person name="Descombes P."/>
            <person name="Baert L."/>
            <person name="Ngom-Bru C."/>
            <person name="Barretto C."/>
        </authorList>
    </citation>
    <scope>NUCLEOTIDE SEQUENCE [LARGE SCALE GENOMIC DNA]</scope>
    <source>
        <strain evidence="10">NCTC 9529</strain>
    </source>
</reference>
<gene>
    <name evidence="9" type="primary">copA_2</name>
    <name evidence="8" type="ORF">AFK65_07975</name>
    <name evidence="9" type="ORF">NCTC9529_01635</name>
</gene>
<dbReference type="PANTHER" id="PTHR11709">
    <property type="entry name" value="MULTI-COPPER OXIDASE"/>
    <property type="match status" value="1"/>
</dbReference>
<dbReference type="Gene3D" id="2.60.40.420">
    <property type="entry name" value="Cupredoxins - blue copper proteins"/>
    <property type="match status" value="3"/>
</dbReference>
<dbReference type="AlphaFoldDB" id="A0AAC9EW17"/>
<dbReference type="SUPFAM" id="SSF49503">
    <property type="entry name" value="Cupredoxins"/>
    <property type="match status" value="3"/>
</dbReference>
<evidence type="ECO:0000313" key="9">
    <source>
        <dbReference type="EMBL" id="STD05245.1"/>
    </source>
</evidence>
<evidence type="ECO:0000256" key="2">
    <source>
        <dbReference type="ARBA" id="ARBA00022729"/>
    </source>
</evidence>
<feature type="domain" description="Plastocyanin-like" evidence="7">
    <location>
        <begin position="54"/>
        <end position="162"/>
    </location>
</feature>
<evidence type="ECO:0000259" key="5">
    <source>
        <dbReference type="Pfam" id="PF00394"/>
    </source>
</evidence>
<dbReference type="InterPro" id="IPR034279">
    <property type="entry name" value="CuRO_3_CopA"/>
</dbReference>
<dbReference type="InterPro" id="IPR033138">
    <property type="entry name" value="Cu_oxidase_CS"/>
</dbReference>
<evidence type="ECO:0000256" key="1">
    <source>
        <dbReference type="ARBA" id="ARBA00022723"/>
    </source>
</evidence>
<dbReference type="InterPro" id="IPR006376">
    <property type="entry name" value="Cu-R_CopA"/>
</dbReference>
<dbReference type="Pfam" id="PF07731">
    <property type="entry name" value="Cu-oxidase_2"/>
    <property type="match status" value="1"/>
</dbReference>
<dbReference type="InterPro" id="IPR001117">
    <property type="entry name" value="Cu-oxidase_2nd"/>
</dbReference>
<dbReference type="NCBIfam" id="TIGR01409">
    <property type="entry name" value="TAT_signal_seq"/>
    <property type="match status" value="1"/>
</dbReference>
<reference evidence="8 10" key="3">
    <citation type="journal article" date="2016" name="Genome Announc.">
        <title>Fully Closed Genome Sequences of Five Type Strains of the Genus Cronobacter and One Cronobacter sakazakii Strain.</title>
        <authorList>
            <person name="Moine D."/>
            <person name="Kassam M."/>
            <person name="Baert L."/>
            <person name="Tang Y."/>
            <person name="Barretto C."/>
            <person name="Ngom Bru C."/>
            <person name="Klijn A."/>
            <person name="Descombes P."/>
        </authorList>
    </citation>
    <scope>NUCLEOTIDE SEQUENCE [LARGE SCALE GENOMIC DNA]</scope>
    <source>
        <strain evidence="8 10">NCTC 9529</strain>
    </source>
</reference>
<dbReference type="CDD" id="cd13874">
    <property type="entry name" value="CuRO_2_CopA"/>
    <property type="match status" value="1"/>
</dbReference>
<dbReference type="PROSITE" id="PS51318">
    <property type="entry name" value="TAT"/>
    <property type="match status" value="1"/>
</dbReference>
<reference evidence="10" key="1">
    <citation type="submission" date="2015-07" db="EMBL/GenBank/DDBJ databases">
        <authorList>
            <person name="Moine D."/>
            <person name="Kassam M."/>
        </authorList>
    </citation>
    <scope>NUCLEOTIDE SEQUENCE [LARGE SCALE GENOMIC DNA]</scope>
    <source>
        <strain evidence="10">NCTC 9529</strain>
    </source>
</reference>
<dbReference type="InterPro" id="IPR019546">
    <property type="entry name" value="TAT_signal_bac_arc"/>
</dbReference>
<accession>A0AAC9EW17</accession>
<feature type="domain" description="Plastocyanin-like" evidence="6">
    <location>
        <begin position="480"/>
        <end position="597"/>
    </location>
</feature>
<sequence length="598" mass="66418">MQLKSSRRNFIKGITAAGIVGGLGMKTFDAFSAVSLVQSRTLTGNDFDLFIAETPLNITGNIRYAKTINAGLPGPLLRWKEGDTVTLRVKNRLKETTSIHWHGIILPANMDGVPGLSFHGIEPDETFIYSFRVKQNGTYWYHSHSGLQEQEGVYGPIIIDSAEPEPFTYDREHVVMLTDWSDENAATILAKLKKQSDYYNFAKPTAGDFFRDAREKGLGNTLADRKMWAEMKMNPTDLADVSGATYTYLMNGQGPGKNWTGLFRKGEKIRLRFINGSAMTYFDVRIPGVKMTVVAADGQYVTPVSVDEFRIAVAETYDVIVEPVQDACTIFAQSMDRSGYARGTLAVREGMTAPVPSTDPRPWLTMDDMGMGGMDHGSMGGMDHGQMQGMDGGSMQSMDGSAVESAPAGSMAGMDHSSMGGMGDMQKHPASETNNPLVDMQAMMPVPKLSDPGIGLRNNGRRVLTYADLKSTFDDPDGREPSRTIELHLTGHMEKFAWSFNGIKFSDAEPVTLRYGERVRIVLINDTMMTHPIHLHGMWSDLEDEEGNFLVRKHTIDMPPGTRRSYRVTADALGRWAYHCHLLFHMETGMFREVRVNE</sequence>
<evidence type="ECO:0000313" key="11">
    <source>
        <dbReference type="Proteomes" id="UP000254849"/>
    </source>
</evidence>
<dbReference type="InterPro" id="IPR034284">
    <property type="entry name" value="CuRO_1_CopA"/>
</dbReference>
<dbReference type="InterPro" id="IPR034282">
    <property type="entry name" value="CuRO_2_CopA"/>
</dbReference>
<dbReference type="Proteomes" id="UP000254849">
    <property type="component" value="Unassembled WGS sequence"/>
</dbReference>
<dbReference type="InterPro" id="IPR006311">
    <property type="entry name" value="TAT_signal"/>
</dbReference>
<dbReference type="GO" id="GO:0042597">
    <property type="term" value="C:periplasmic space"/>
    <property type="evidence" value="ECO:0007669"/>
    <property type="project" value="InterPro"/>
</dbReference>
<dbReference type="GO" id="GO:0005507">
    <property type="term" value="F:copper ion binding"/>
    <property type="evidence" value="ECO:0007669"/>
    <property type="project" value="InterPro"/>
</dbReference>
<dbReference type="InterPro" id="IPR008972">
    <property type="entry name" value="Cupredoxin"/>
</dbReference>
<evidence type="ECO:0000313" key="10">
    <source>
        <dbReference type="Proteomes" id="UP000061974"/>
    </source>
</evidence>
<keyword evidence="11" id="KW-1185">Reference proteome</keyword>
<keyword evidence="3" id="KW-0560">Oxidoreductase</keyword>
<feature type="domain" description="Plastocyanin-like" evidence="5">
    <location>
        <begin position="173"/>
        <end position="332"/>
    </location>
</feature>
<dbReference type="InterPro" id="IPR002355">
    <property type="entry name" value="Cu_oxidase_Cu_BS"/>
</dbReference>
<evidence type="ECO:0000256" key="3">
    <source>
        <dbReference type="ARBA" id="ARBA00023002"/>
    </source>
</evidence>
<reference evidence="9 11" key="4">
    <citation type="submission" date="2018-06" db="EMBL/GenBank/DDBJ databases">
        <authorList>
            <consortium name="Pathogen Informatics"/>
            <person name="Doyle S."/>
        </authorList>
    </citation>
    <scope>NUCLEOTIDE SEQUENCE [LARGE SCALE GENOMIC DNA]</scope>
    <source>
        <strain evidence="11">NCTC 9529</strain>
        <strain evidence="9">NCTC9529</strain>
    </source>
</reference>
<dbReference type="RefSeq" id="WP_007708071.1">
    <property type="nucleotide sequence ID" value="NZ_AJKW01000009.1"/>
</dbReference>
<evidence type="ECO:0000259" key="6">
    <source>
        <dbReference type="Pfam" id="PF07731"/>
    </source>
</evidence>
<dbReference type="Pfam" id="PF07732">
    <property type="entry name" value="Cu-oxidase_3"/>
    <property type="match status" value="1"/>
</dbReference>
<dbReference type="NCBIfam" id="TIGR01480">
    <property type="entry name" value="copper_res_A"/>
    <property type="match status" value="1"/>
</dbReference>
<dbReference type="PANTHER" id="PTHR11709:SF394">
    <property type="entry name" value="FI03373P-RELATED"/>
    <property type="match status" value="1"/>
</dbReference>
<dbReference type="PROSITE" id="PS00079">
    <property type="entry name" value="MULTICOPPER_OXIDASE1"/>
    <property type="match status" value="1"/>
</dbReference>
<organism evidence="8 10">
    <name type="scientific">Cronobacter universalis NCTC 9529</name>
    <dbReference type="NCBI Taxonomy" id="1074000"/>
    <lineage>
        <taxon>Bacteria</taxon>
        <taxon>Pseudomonadati</taxon>
        <taxon>Pseudomonadota</taxon>
        <taxon>Gammaproteobacteria</taxon>
        <taxon>Enterobacterales</taxon>
        <taxon>Enterobacteriaceae</taxon>
        <taxon>Cronobacter</taxon>
    </lineage>
</organism>
<evidence type="ECO:0000256" key="4">
    <source>
        <dbReference type="ARBA" id="ARBA00023008"/>
    </source>
</evidence>
<dbReference type="GO" id="GO:0016491">
    <property type="term" value="F:oxidoreductase activity"/>
    <property type="evidence" value="ECO:0007669"/>
    <property type="project" value="UniProtKB-KW"/>
</dbReference>
<evidence type="ECO:0000259" key="7">
    <source>
        <dbReference type="Pfam" id="PF07732"/>
    </source>
</evidence>
<dbReference type="PROSITE" id="PS00080">
    <property type="entry name" value="MULTICOPPER_OXIDASE2"/>
    <property type="match status" value="1"/>
</dbReference>
<keyword evidence="1" id="KW-0479">Metal-binding</keyword>